<accession>A0ACC1S3W8</accession>
<dbReference type="Proteomes" id="UP001148662">
    <property type="component" value="Unassembled WGS sequence"/>
</dbReference>
<proteinExistence type="predicted"/>
<sequence length="832" mass="92796">MEDLTPLEALYENNLQILRDVHSFLSKSDGKTRWASKRPKWQKDIKDLIDRRKNPRLMIAVCGASGAGKSSLINTLLGATVVPTSGLRACTAVPISVEYHADTQFKAVITFLSRGEWQHELKTLLENFRNEEGNIVEVGKSTDADVQVARDKVVAVYPQFKQIVGSRERIAQLTVESLMVTNTAATEYLDSTKTIYNNSANLFSKDLRKYVQGVVSKKSKEGDTWPLVKKVEIFCDCPLLACGAVLVDLPGTGDSNKARDRVAAEYMTQCERYWVVAPIERILDSESVQDLISEGLKMQLARGTLLDKEAITVIATKSEGVTAETLINDLDLHDDEGLLRIDERIGQLEEELDQSDEDSLYAKGQSPRAMRQGKRKQLGMCKRERNTYCATKRTAYVQEQVKQQVYEVLIAYNAEVGSPFSGPGNADDFELKVFCTSSHDYDAQKGRGASYFATLGDTQIPALQTWVKELTIPGRKEELSRHLHSAGDILRRINSAVTKGITACLTDEQNLMHNLWSSPEAEKLARIKTEDHRVATADRPSKIRARLQKEFYDFNQQTTEELKRHFGHALKDKASNAASAAASEALKVITHKVSPITKWTAFNVLLKCGSYKKGSLDINLNEALLDLYLKKIVGPWGSISQTTFYTAFSGAARKTVKSLLNDIEASAAGRKIQEHISQQKEKIEADAHGVLRRNLKEAKTSFRKSKEAIIRDLAPEVVETKLKEGYEEALSITGKGCLAKRKERLGEFVVREKDNIFLACADRLVNPLSAVADEIGEFLKTKLDALVGQLEDDITKMWETPIEPAANPAVELLQLIERHGQFIAQLDDITSE</sequence>
<comment type="caution">
    <text evidence="1">The sequence shown here is derived from an EMBL/GenBank/DDBJ whole genome shotgun (WGS) entry which is preliminary data.</text>
</comment>
<protein>
    <submittedName>
        <fullName evidence="1">Uncharacterized protein</fullName>
    </submittedName>
</protein>
<reference evidence="1" key="1">
    <citation type="submission" date="2022-07" db="EMBL/GenBank/DDBJ databases">
        <title>Genome Sequence of Phlebia brevispora.</title>
        <authorList>
            <person name="Buettner E."/>
        </authorList>
    </citation>
    <scope>NUCLEOTIDE SEQUENCE</scope>
    <source>
        <strain evidence="1">MPL23</strain>
    </source>
</reference>
<gene>
    <name evidence="1" type="ORF">NM688_g7558</name>
</gene>
<keyword evidence="2" id="KW-1185">Reference proteome</keyword>
<dbReference type="EMBL" id="JANHOG010001792">
    <property type="protein sequence ID" value="KAJ3531553.1"/>
    <property type="molecule type" value="Genomic_DNA"/>
</dbReference>
<organism evidence="1 2">
    <name type="scientific">Phlebia brevispora</name>
    <dbReference type="NCBI Taxonomy" id="194682"/>
    <lineage>
        <taxon>Eukaryota</taxon>
        <taxon>Fungi</taxon>
        <taxon>Dikarya</taxon>
        <taxon>Basidiomycota</taxon>
        <taxon>Agaricomycotina</taxon>
        <taxon>Agaricomycetes</taxon>
        <taxon>Polyporales</taxon>
        <taxon>Meruliaceae</taxon>
        <taxon>Phlebia</taxon>
    </lineage>
</organism>
<evidence type="ECO:0000313" key="1">
    <source>
        <dbReference type="EMBL" id="KAJ3531553.1"/>
    </source>
</evidence>
<name>A0ACC1S3W8_9APHY</name>
<evidence type="ECO:0000313" key="2">
    <source>
        <dbReference type="Proteomes" id="UP001148662"/>
    </source>
</evidence>